<feature type="domain" description="Beta-xylosidase C-terminal Concanavalin A-like" evidence="2">
    <location>
        <begin position="67"/>
        <end position="103"/>
    </location>
</feature>
<evidence type="ECO:0000313" key="4">
    <source>
        <dbReference type="Proteomes" id="UP001596154"/>
    </source>
</evidence>
<dbReference type="EMBL" id="JBHSNY010000002">
    <property type="protein sequence ID" value="MFC5633685.1"/>
    <property type="molecule type" value="Genomic_DNA"/>
</dbReference>
<dbReference type="RefSeq" id="WP_381018920.1">
    <property type="nucleotide sequence ID" value="NZ_JBHSNY010000002.1"/>
</dbReference>
<evidence type="ECO:0000313" key="3">
    <source>
        <dbReference type="EMBL" id="MFC5633685.1"/>
    </source>
</evidence>
<dbReference type="Gene3D" id="2.60.120.200">
    <property type="match status" value="1"/>
</dbReference>
<dbReference type="Pfam" id="PF17851">
    <property type="entry name" value="GH43_C2"/>
    <property type="match status" value="1"/>
</dbReference>
<reference evidence="4" key="1">
    <citation type="journal article" date="2019" name="Int. J. Syst. Evol. Microbiol.">
        <title>The Global Catalogue of Microorganisms (GCM) 10K type strain sequencing project: providing services to taxonomists for standard genome sequencing and annotation.</title>
        <authorList>
            <consortium name="The Broad Institute Genomics Platform"/>
            <consortium name="The Broad Institute Genome Sequencing Center for Infectious Disease"/>
            <person name="Wu L."/>
            <person name="Ma J."/>
        </authorList>
    </citation>
    <scope>NUCLEOTIDE SEQUENCE [LARGE SCALE GENOMIC DNA]</scope>
    <source>
        <strain evidence="4">CGMCC 4.7248</strain>
    </source>
</reference>
<feature type="region of interest" description="Disordered" evidence="1">
    <location>
        <begin position="36"/>
        <end position="56"/>
    </location>
</feature>
<dbReference type="Proteomes" id="UP001596154">
    <property type="component" value="Unassembled WGS sequence"/>
</dbReference>
<comment type="caution">
    <text evidence="3">The sequence shown here is derived from an EMBL/GenBank/DDBJ whole genome shotgun (WGS) entry which is preliminary data.</text>
</comment>
<dbReference type="SUPFAM" id="SSF49899">
    <property type="entry name" value="Concanavalin A-like lectins/glucanases"/>
    <property type="match status" value="1"/>
</dbReference>
<protein>
    <recommendedName>
        <fullName evidence="2">Beta-xylosidase C-terminal Concanavalin A-like domain-containing protein</fullName>
    </recommendedName>
</protein>
<dbReference type="InterPro" id="IPR013320">
    <property type="entry name" value="ConA-like_dom_sf"/>
</dbReference>
<gene>
    <name evidence="3" type="ORF">ACFPZJ_07730</name>
</gene>
<evidence type="ECO:0000259" key="2">
    <source>
        <dbReference type="Pfam" id="PF17851"/>
    </source>
</evidence>
<keyword evidence="4" id="KW-1185">Reference proteome</keyword>
<accession>A0ABW0UN19</accession>
<proteinExistence type="predicted"/>
<organism evidence="3 4">
    <name type="scientific">Streptomyces bullii</name>
    <dbReference type="NCBI Taxonomy" id="349910"/>
    <lineage>
        <taxon>Bacteria</taxon>
        <taxon>Bacillati</taxon>
        <taxon>Actinomycetota</taxon>
        <taxon>Actinomycetes</taxon>
        <taxon>Kitasatosporales</taxon>
        <taxon>Streptomycetaceae</taxon>
        <taxon>Streptomyces</taxon>
    </lineage>
</organism>
<sequence>MIARIGPVRQVLARRPVLPGPVTPAVRIRMASVVPPTASAPGEQAPGLRSGGPDTPVFSLDDGTPLAELGGRYLSTQVAGGFTGRVVGMYVTEGTAAFDWFEYVPGDGSASR</sequence>
<name>A0ABW0UN19_9ACTN</name>
<evidence type="ECO:0000256" key="1">
    <source>
        <dbReference type="SAM" id="MobiDB-lite"/>
    </source>
</evidence>
<dbReference type="InterPro" id="IPR041542">
    <property type="entry name" value="GH43_C2"/>
</dbReference>